<reference evidence="17 18" key="1">
    <citation type="submission" date="2017-11" db="EMBL/GenBank/DDBJ databases">
        <title>Isolation and Characterization of Methanofollis Species from Methane Seep Offshore SW Taiwan.</title>
        <authorList>
            <person name="Teng N.-H."/>
            <person name="Lai M.-C."/>
            <person name="Chen S.-C."/>
        </authorList>
    </citation>
    <scope>NUCLEOTIDE SEQUENCE [LARGE SCALE GENOMIC DNA]</scope>
    <source>
        <strain evidence="17 18">FWC-SCC2</strain>
    </source>
</reference>
<evidence type="ECO:0000256" key="12">
    <source>
        <dbReference type="PIRSR" id="PIRSR000445-4"/>
    </source>
</evidence>
<dbReference type="InterPro" id="IPR036291">
    <property type="entry name" value="NAD(P)-bd_dom_sf"/>
</dbReference>
<feature type="domain" description="Quinate/shikimate 5-dehydrogenase/glutamyl-tRNA reductase" evidence="15">
    <location>
        <begin position="152"/>
        <end position="292"/>
    </location>
</feature>
<evidence type="ECO:0000256" key="5">
    <source>
        <dbReference type="ARBA" id="ARBA00023002"/>
    </source>
</evidence>
<dbReference type="SUPFAM" id="SSF69742">
    <property type="entry name" value="Glutamyl tRNA-reductase catalytic, N-terminal domain"/>
    <property type="match status" value="1"/>
</dbReference>
<dbReference type="SUPFAM" id="SSF51735">
    <property type="entry name" value="NAD(P)-binding Rossmann-fold domains"/>
    <property type="match status" value="1"/>
</dbReference>
<comment type="similarity">
    <text evidence="2 8 13">Belongs to the glutamyl-tRNA reductase family.</text>
</comment>
<dbReference type="CDD" id="cd05213">
    <property type="entry name" value="NAD_bind_Glutamyl_tRNA_reduct"/>
    <property type="match status" value="1"/>
</dbReference>
<comment type="caution">
    <text evidence="17">The sequence shown here is derived from an EMBL/GenBank/DDBJ whole genome shotgun (WGS) entry which is preliminary data.</text>
</comment>
<dbReference type="NCBIfam" id="TIGR01035">
    <property type="entry name" value="hemA"/>
    <property type="match status" value="1"/>
</dbReference>
<comment type="catalytic activity">
    <reaction evidence="7 8 13">
        <text>(S)-4-amino-5-oxopentanoate + tRNA(Glu) + NADP(+) = L-glutamyl-tRNA(Glu) + NADPH + H(+)</text>
        <dbReference type="Rhea" id="RHEA:12344"/>
        <dbReference type="Rhea" id="RHEA-COMP:9663"/>
        <dbReference type="Rhea" id="RHEA-COMP:9680"/>
        <dbReference type="ChEBI" id="CHEBI:15378"/>
        <dbReference type="ChEBI" id="CHEBI:57501"/>
        <dbReference type="ChEBI" id="CHEBI:57783"/>
        <dbReference type="ChEBI" id="CHEBI:58349"/>
        <dbReference type="ChEBI" id="CHEBI:78442"/>
        <dbReference type="ChEBI" id="CHEBI:78520"/>
        <dbReference type="EC" id="1.2.1.70"/>
    </reaction>
</comment>
<feature type="binding site" evidence="8 10">
    <location>
        <begin position="41"/>
        <end position="44"/>
    </location>
    <ligand>
        <name>substrate</name>
    </ligand>
</feature>
<dbReference type="Proteomes" id="UP000292580">
    <property type="component" value="Unassembled WGS sequence"/>
</dbReference>
<feature type="binding site" evidence="8 10">
    <location>
        <position position="100"/>
    </location>
    <ligand>
        <name>substrate</name>
    </ligand>
</feature>
<dbReference type="InterPro" id="IPR015895">
    <property type="entry name" value="4pyrrol_synth_GluRdtase_N"/>
</dbReference>
<evidence type="ECO:0000256" key="3">
    <source>
        <dbReference type="ARBA" id="ARBA00012970"/>
    </source>
</evidence>
<gene>
    <name evidence="8" type="primary">hemA</name>
    <name evidence="17" type="ORF">CUJ86_05690</name>
</gene>
<dbReference type="UniPathway" id="UPA00251">
    <property type="reaction ID" value="UER00316"/>
</dbReference>
<feature type="domain" description="Glutamyl-tRNA reductase N-terminal" evidence="16">
    <location>
        <begin position="3"/>
        <end position="136"/>
    </location>
</feature>
<dbReference type="PANTHER" id="PTHR43013">
    <property type="entry name" value="GLUTAMYL-TRNA REDUCTASE"/>
    <property type="match status" value="1"/>
</dbReference>
<comment type="pathway">
    <text evidence="1 8 13">Porphyrin-containing compound metabolism; protoporphyrin-IX biosynthesis; 5-aminolevulinate from L-glutamyl-tRNA(Glu): step 1/2.</text>
</comment>
<dbReference type="InterPro" id="IPR036343">
    <property type="entry name" value="GluRdtase_N_sf"/>
</dbReference>
<dbReference type="PIRSF" id="PIRSF000445">
    <property type="entry name" value="4pyrrol_synth_GluRdtase"/>
    <property type="match status" value="1"/>
</dbReference>
<name>A0A483CYL3_9EURY</name>
<evidence type="ECO:0000256" key="13">
    <source>
        <dbReference type="RuleBase" id="RU000584"/>
    </source>
</evidence>
<feature type="domain" description="Tetrapyrrole biosynthesis glutamyl-tRNA reductase dimerisation" evidence="14">
    <location>
        <begin position="306"/>
        <end position="400"/>
    </location>
</feature>
<accession>A0A483CYL3</accession>
<dbReference type="GO" id="GO:0008883">
    <property type="term" value="F:glutamyl-tRNA reductase activity"/>
    <property type="evidence" value="ECO:0007669"/>
    <property type="project" value="UniProtKB-UniRule"/>
</dbReference>
<feature type="active site" description="Nucleophile" evidence="8 9">
    <location>
        <position position="42"/>
    </location>
</feature>
<evidence type="ECO:0000256" key="2">
    <source>
        <dbReference type="ARBA" id="ARBA00005916"/>
    </source>
</evidence>
<proteinExistence type="inferred from homology"/>
<evidence type="ECO:0000256" key="7">
    <source>
        <dbReference type="ARBA" id="ARBA00047464"/>
    </source>
</evidence>
<feature type="binding site" evidence="8 10">
    <location>
        <position position="89"/>
    </location>
    <ligand>
        <name>substrate</name>
    </ligand>
</feature>
<keyword evidence="4 8" id="KW-0521">NADP</keyword>
<evidence type="ECO:0000256" key="9">
    <source>
        <dbReference type="PIRSR" id="PIRSR000445-1"/>
    </source>
</evidence>
<dbReference type="Gene3D" id="3.40.50.720">
    <property type="entry name" value="NAD(P)-binding Rossmann-like Domain"/>
    <property type="match status" value="1"/>
</dbReference>
<dbReference type="SUPFAM" id="SSF69075">
    <property type="entry name" value="Glutamyl tRNA-reductase dimerization domain"/>
    <property type="match status" value="1"/>
</dbReference>
<dbReference type="GO" id="GO:0050661">
    <property type="term" value="F:NADP binding"/>
    <property type="evidence" value="ECO:0007669"/>
    <property type="project" value="InterPro"/>
</dbReference>
<dbReference type="Pfam" id="PF01488">
    <property type="entry name" value="Shikimate_DH"/>
    <property type="match status" value="1"/>
</dbReference>
<comment type="subunit">
    <text evidence="8">Homodimer.</text>
</comment>
<evidence type="ECO:0000313" key="18">
    <source>
        <dbReference type="Proteomes" id="UP000292580"/>
    </source>
</evidence>
<evidence type="ECO:0000259" key="16">
    <source>
        <dbReference type="Pfam" id="PF05201"/>
    </source>
</evidence>
<dbReference type="Pfam" id="PF00745">
    <property type="entry name" value="GlutR_dimer"/>
    <property type="match status" value="1"/>
</dbReference>
<dbReference type="AlphaFoldDB" id="A0A483CYL3"/>
<evidence type="ECO:0000259" key="15">
    <source>
        <dbReference type="Pfam" id="PF01488"/>
    </source>
</evidence>
<evidence type="ECO:0000256" key="11">
    <source>
        <dbReference type="PIRSR" id="PIRSR000445-3"/>
    </source>
</evidence>
<evidence type="ECO:0000256" key="1">
    <source>
        <dbReference type="ARBA" id="ARBA00005059"/>
    </source>
</evidence>
<feature type="site" description="Important for activity" evidence="8 12">
    <location>
        <position position="79"/>
    </location>
</feature>
<dbReference type="RefSeq" id="WP_130646592.1">
    <property type="nucleotide sequence ID" value="NZ_PGCL01000002.1"/>
</dbReference>
<keyword evidence="5 8" id="KW-0560">Oxidoreductase</keyword>
<keyword evidence="18" id="KW-1185">Reference proteome</keyword>
<evidence type="ECO:0000256" key="4">
    <source>
        <dbReference type="ARBA" id="ARBA00022857"/>
    </source>
</evidence>
<dbReference type="PANTHER" id="PTHR43013:SF1">
    <property type="entry name" value="GLUTAMYL-TRNA REDUCTASE"/>
    <property type="match status" value="1"/>
</dbReference>
<keyword evidence="6 8" id="KW-0627">Porphyrin biosynthesis</keyword>
<evidence type="ECO:0000259" key="14">
    <source>
        <dbReference type="Pfam" id="PF00745"/>
    </source>
</evidence>
<dbReference type="FunFam" id="3.40.50.720:FF:000031">
    <property type="entry name" value="Glutamyl-tRNA reductase"/>
    <property type="match status" value="1"/>
</dbReference>
<evidence type="ECO:0000313" key="17">
    <source>
        <dbReference type="EMBL" id="TAJ44786.1"/>
    </source>
</evidence>
<evidence type="ECO:0000256" key="6">
    <source>
        <dbReference type="ARBA" id="ARBA00023244"/>
    </source>
</evidence>
<dbReference type="InterPro" id="IPR036453">
    <property type="entry name" value="GluRdtase_dimer_dom_sf"/>
</dbReference>
<comment type="miscellaneous">
    <text evidence="8">During catalysis, the active site Cys acts as a nucleophile attacking the alpha-carbonyl group of tRNA-bound glutamate with the formation of a thioester intermediate between enzyme and glutamate, and the concomitant release of tRNA(Glu). The thioester intermediate is finally reduced by direct hydride transfer from NADPH, to form the product GSA.</text>
</comment>
<evidence type="ECO:0000256" key="10">
    <source>
        <dbReference type="PIRSR" id="PIRSR000445-2"/>
    </source>
</evidence>
<dbReference type="EC" id="1.2.1.70" evidence="3 8"/>
<sequence>MAGLSHHTASLAELEDFRFDDEEAFLTAARQRFKGVVLFQTCNRIEILVHGEAGTLTAFLHETGRERFDILEGVDVLRHLLRVAAGVDSMIIGEDQILGQLKRAWTASQEAGSSDEITDLCMKKAVHVGVEVRRRTRINRGAVSIGSAAVALAEDLLSSLEGRHILVVGSGEMGMLVAQALAAKDLTAIYVANRTYERAVVLAEKIGGKAVNFGELRRYITLSDVVITCTSAPHAVITRDLMAGVMKERCWPLDGHPRPIVVIDIAQPRDVEAEAGGVDGVSLYTIDNLRDVNEHTLAERRSEADQAEAFIESELTRFIGLLNSASAEEVLRMLHTWAETIRVRERDRALSRLQGCRDDVPAVIDDLTRVLTKKLLIDATFSIRSCAEQGQMDEADRLLNAITRGNRSCFRKDD</sequence>
<organism evidence="17 18">
    <name type="scientific">Methanofollis fontis</name>
    <dbReference type="NCBI Taxonomy" id="2052832"/>
    <lineage>
        <taxon>Archaea</taxon>
        <taxon>Methanobacteriati</taxon>
        <taxon>Methanobacteriota</taxon>
        <taxon>Stenosarchaea group</taxon>
        <taxon>Methanomicrobia</taxon>
        <taxon>Methanomicrobiales</taxon>
        <taxon>Methanomicrobiaceae</taxon>
        <taxon>Methanofollis</taxon>
    </lineage>
</organism>
<dbReference type="Gene3D" id="3.30.460.30">
    <property type="entry name" value="Glutamyl-tRNA reductase, N-terminal domain"/>
    <property type="match status" value="1"/>
</dbReference>
<feature type="binding site" evidence="8 11">
    <location>
        <begin position="169"/>
        <end position="174"/>
    </location>
    <ligand>
        <name>NADP(+)</name>
        <dbReference type="ChEBI" id="CHEBI:58349"/>
    </ligand>
</feature>
<dbReference type="InterPro" id="IPR000343">
    <property type="entry name" value="4pyrrol_synth_GluRdtase"/>
</dbReference>
<feature type="binding site" evidence="8 10">
    <location>
        <begin position="94"/>
        <end position="96"/>
    </location>
    <ligand>
        <name>substrate</name>
    </ligand>
</feature>
<dbReference type="GO" id="GO:0019353">
    <property type="term" value="P:protoporphyrinogen IX biosynthetic process from glutamate"/>
    <property type="evidence" value="ECO:0007669"/>
    <property type="project" value="TreeGrafter"/>
</dbReference>
<dbReference type="InterPro" id="IPR006151">
    <property type="entry name" value="Shikm_DH/Glu-tRNA_Rdtase"/>
</dbReference>
<protein>
    <recommendedName>
        <fullName evidence="3 8">Glutamyl-tRNA reductase</fullName>
        <shortName evidence="8">GluTR</shortName>
        <ecNumber evidence="3 8">1.2.1.70</ecNumber>
    </recommendedName>
</protein>
<comment type="function">
    <text evidence="8">Catalyzes the NADPH-dependent reduction of glutamyl-tRNA(Glu) to glutamate 1-semialdehyde (GSA).</text>
</comment>
<dbReference type="InterPro" id="IPR015896">
    <property type="entry name" value="4pyrrol_synth_GluRdtase_dimer"/>
</dbReference>
<comment type="domain">
    <text evidence="8">Possesses an unusual extended V-shaped dimeric structure with each monomer consisting of three distinct domains arranged along a curved 'spinal' alpha-helix. The N-terminal catalytic domain specifically recognizes the glutamate moiety of the substrate. The second domain is the NADPH-binding domain, and the third C-terminal domain is responsible for dimerization.</text>
</comment>
<dbReference type="EMBL" id="PGCL01000002">
    <property type="protein sequence ID" value="TAJ44786.1"/>
    <property type="molecule type" value="Genomic_DNA"/>
</dbReference>
<dbReference type="InterPro" id="IPR018214">
    <property type="entry name" value="GluRdtase_CS"/>
</dbReference>
<evidence type="ECO:0000256" key="8">
    <source>
        <dbReference type="HAMAP-Rule" id="MF_00087"/>
    </source>
</evidence>
<dbReference type="OrthoDB" id="4562at2157"/>
<dbReference type="Pfam" id="PF05201">
    <property type="entry name" value="GlutR_N"/>
    <property type="match status" value="1"/>
</dbReference>
<dbReference type="HAMAP" id="MF_00087">
    <property type="entry name" value="Glu_tRNA_reductase"/>
    <property type="match status" value="1"/>
</dbReference>
<dbReference type="PROSITE" id="PS00747">
    <property type="entry name" value="GLUTR"/>
    <property type="match status" value="1"/>
</dbReference>